<evidence type="ECO:0000256" key="1">
    <source>
        <dbReference type="ARBA" id="ARBA00022490"/>
    </source>
</evidence>
<gene>
    <name evidence="3" type="primary">rimP</name>
    <name evidence="6" type="ORF">HD592_000961</name>
</gene>
<sequence>MSHAQRLDALEERLRPVVEGFGLELDAVVSLNESGMKIVRVTVEAPAPGESVDSDLLGDVSRAVSPIVDEADPIETEYFLEVSTPGAERELTEPRHWRKQIGRPARVKLRDGSVITGKVMFADDEGAQFDVDGTATRIEFAQMKKARARVEFGSEE</sequence>
<comment type="caution">
    <text evidence="6">The sequence shown here is derived from an EMBL/GenBank/DDBJ whole genome shotgun (WGS) entry which is preliminary data.</text>
</comment>
<dbReference type="Pfam" id="PF02576">
    <property type="entry name" value="RimP_N"/>
    <property type="match status" value="1"/>
</dbReference>
<dbReference type="Pfam" id="PF17384">
    <property type="entry name" value="DUF150_C"/>
    <property type="match status" value="1"/>
</dbReference>
<dbReference type="GO" id="GO:0000028">
    <property type="term" value="P:ribosomal small subunit assembly"/>
    <property type="evidence" value="ECO:0007669"/>
    <property type="project" value="TreeGrafter"/>
</dbReference>
<evidence type="ECO:0000259" key="4">
    <source>
        <dbReference type="Pfam" id="PF02576"/>
    </source>
</evidence>
<dbReference type="InterPro" id="IPR036847">
    <property type="entry name" value="RimP_C_sf"/>
</dbReference>
<dbReference type="SUPFAM" id="SSF74942">
    <property type="entry name" value="YhbC-like, C-terminal domain"/>
    <property type="match status" value="1"/>
</dbReference>
<keyword evidence="2 3" id="KW-0690">Ribosome biogenesis</keyword>
<feature type="domain" description="Ribosome maturation factor RimP N-terminal" evidence="4">
    <location>
        <begin position="14"/>
        <end position="88"/>
    </location>
</feature>
<dbReference type="Proteomes" id="UP000617426">
    <property type="component" value="Unassembled WGS sequence"/>
</dbReference>
<dbReference type="InterPro" id="IPR003728">
    <property type="entry name" value="Ribosome_maturation_RimP"/>
</dbReference>
<evidence type="ECO:0000256" key="3">
    <source>
        <dbReference type="HAMAP-Rule" id="MF_01077"/>
    </source>
</evidence>
<reference evidence="6" key="1">
    <citation type="submission" date="2020-08" db="EMBL/GenBank/DDBJ databases">
        <title>Sequencing the genomes of 1000 actinobacteria strains.</title>
        <authorList>
            <person name="Klenk H.-P."/>
        </authorList>
    </citation>
    <scope>NUCLEOTIDE SEQUENCE</scope>
    <source>
        <strain evidence="6">DSM 10695</strain>
    </source>
</reference>
<dbReference type="InterPro" id="IPR028989">
    <property type="entry name" value="RimP_N"/>
</dbReference>
<accession>A0A923E6B9</accession>
<dbReference type="GeneID" id="85977995"/>
<dbReference type="GO" id="GO:0006412">
    <property type="term" value="P:translation"/>
    <property type="evidence" value="ECO:0007669"/>
    <property type="project" value="TreeGrafter"/>
</dbReference>
<comment type="function">
    <text evidence="3">Required for maturation of 30S ribosomal subunits.</text>
</comment>
<dbReference type="InterPro" id="IPR028998">
    <property type="entry name" value="RimP_C"/>
</dbReference>
<organism evidence="6 7">
    <name type="scientific">Schaalia hyovaginalis</name>
    <dbReference type="NCBI Taxonomy" id="29316"/>
    <lineage>
        <taxon>Bacteria</taxon>
        <taxon>Bacillati</taxon>
        <taxon>Actinomycetota</taxon>
        <taxon>Actinomycetes</taxon>
        <taxon>Actinomycetales</taxon>
        <taxon>Actinomycetaceae</taxon>
        <taxon>Schaalia</taxon>
    </lineage>
</organism>
<name>A0A923E6B9_9ACTO</name>
<evidence type="ECO:0000313" key="7">
    <source>
        <dbReference type="Proteomes" id="UP000617426"/>
    </source>
</evidence>
<dbReference type="GO" id="GO:0005829">
    <property type="term" value="C:cytosol"/>
    <property type="evidence" value="ECO:0007669"/>
    <property type="project" value="TreeGrafter"/>
</dbReference>
<comment type="similarity">
    <text evidence="3">Belongs to the RimP family.</text>
</comment>
<protein>
    <recommendedName>
        <fullName evidence="3">Ribosome maturation factor RimP</fullName>
    </recommendedName>
</protein>
<feature type="domain" description="Ribosome maturation factor RimP C-terminal" evidence="5">
    <location>
        <begin position="91"/>
        <end position="152"/>
    </location>
</feature>
<evidence type="ECO:0000259" key="5">
    <source>
        <dbReference type="Pfam" id="PF17384"/>
    </source>
</evidence>
<dbReference type="InterPro" id="IPR035956">
    <property type="entry name" value="RimP_N_sf"/>
</dbReference>
<dbReference type="EMBL" id="JACHMK010000001">
    <property type="protein sequence ID" value="MBB6334396.1"/>
    <property type="molecule type" value="Genomic_DNA"/>
</dbReference>
<proteinExistence type="inferred from homology"/>
<dbReference type="RefSeq" id="WP_277298467.1">
    <property type="nucleotide sequence ID" value="NZ_JACHMK010000001.1"/>
</dbReference>
<dbReference type="Gene3D" id="3.30.300.70">
    <property type="entry name" value="RimP-like superfamily, N-terminal"/>
    <property type="match status" value="1"/>
</dbReference>
<comment type="subcellular location">
    <subcellularLocation>
        <location evidence="3">Cytoplasm</location>
    </subcellularLocation>
</comment>
<keyword evidence="1 3" id="KW-0963">Cytoplasm</keyword>
<dbReference type="PANTHER" id="PTHR33867">
    <property type="entry name" value="RIBOSOME MATURATION FACTOR RIMP"/>
    <property type="match status" value="1"/>
</dbReference>
<keyword evidence="7" id="KW-1185">Reference proteome</keyword>
<dbReference type="HAMAP" id="MF_01077">
    <property type="entry name" value="RimP"/>
    <property type="match status" value="1"/>
</dbReference>
<dbReference type="PANTHER" id="PTHR33867:SF1">
    <property type="entry name" value="RIBOSOME MATURATION FACTOR RIMP"/>
    <property type="match status" value="1"/>
</dbReference>
<dbReference type="SUPFAM" id="SSF75420">
    <property type="entry name" value="YhbC-like, N-terminal domain"/>
    <property type="match status" value="1"/>
</dbReference>
<evidence type="ECO:0000256" key="2">
    <source>
        <dbReference type="ARBA" id="ARBA00022517"/>
    </source>
</evidence>
<dbReference type="AlphaFoldDB" id="A0A923E6B9"/>
<dbReference type="CDD" id="cd01734">
    <property type="entry name" value="YlxS_C"/>
    <property type="match status" value="1"/>
</dbReference>
<evidence type="ECO:0000313" key="6">
    <source>
        <dbReference type="EMBL" id="MBB6334396.1"/>
    </source>
</evidence>